<proteinExistence type="predicted"/>
<protein>
    <submittedName>
        <fullName evidence="1">Uncharacterized protein</fullName>
    </submittedName>
</protein>
<dbReference type="Proteomes" id="UP000092445">
    <property type="component" value="Unassembled WGS sequence"/>
</dbReference>
<name>A0A1B0A0K4_GLOPL</name>
<sequence>MEKRHNGSPNGLILTLDLIHLRDMEREQTKPKGYVLFIEQVMLTETKTTYLLLLFDAHCCAYCCAHCCTVPDYAYGRYASAPAGATPQFGHYPGIEHAVLPQVKSLAVPYVPAEEIPLRVHFPAVSKLAGDDISEWIESLQASPIIVDGRSRPTILTGDIWNSFSPPSVLSQKCDGASTSSKTLSVDAKKIR</sequence>
<evidence type="ECO:0000313" key="2">
    <source>
        <dbReference type="Proteomes" id="UP000092445"/>
    </source>
</evidence>
<organism evidence="1 2">
    <name type="scientific">Glossina pallidipes</name>
    <name type="common">Tsetse fly</name>
    <dbReference type="NCBI Taxonomy" id="7398"/>
    <lineage>
        <taxon>Eukaryota</taxon>
        <taxon>Metazoa</taxon>
        <taxon>Ecdysozoa</taxon>
        <taxon>Arthropoda</taxon>
        <taxon>Hexapoda</taxon>
        <taxon>Insecta</taxon>
        <taxon>Pterygota</taxon>
        <taxon>Neoptera</taxon>
        <taxon>Endopterygota</taxon>
        <taxon>Diptera</taxon>
        <taxon>Brachycera</taxon>
        <taxon>Muscomorpha</taxon>
        <taxon>Hippoboscoidea</taxon>
        <taxon>Glossinidae</taxon>
        <taxon>Glossina</taxon>
    </lineage>
</organism>
<evidence type="ECO:0000313" key="1">
    <source>
        <dbReference type="EnsemblMetazoa" id="GPAI030737-PA"/>
    </source>
</evidence>
<dbReference type="EnsemblMetazoa" id="GPAI030737-RA">
    <property type="protein sequence ID" value="GPAI030737-PA"/>
    <property type="gene ID" value="GPAI030737"/>
</dbReference>
<reference evidence="2" key="1">
    <citation type="submission" date="2014-03" db="EMBL/GenBank/DDBJ databases">
        <authorList>
            <person name="Aksoy S."/>
            <person name="Warren W."/>
            <person name="Wilson R.K."/>
        </authorList>
    </citation>
    <scope>NUCLEOTIDE SEQUENCE [LARGE SCALE GENOMIC DNA]</scope>
    <source>
        <strain evidence="2">IAEA</strain>
    </source>
</reference>
<dbReference type="VEuPathDB" id="VectorBase:GPAI030737"/>
<keyword evidence="2" id="KW-1185">Reference proteome</keyword>
<reference evidence="1" key="2">
    <citation type="submission" date="2020-05" db="UniProtKB">
        <authorList>
            <consortium name="EnsemblMetazoa"/>
        </authorList>
    </citation>
    <scope>IDENTIFICATION</scope>
    <source>
        <strain evidence="1">IAEA</strain>
    </source>
</reference>
<accession>A0A1B0A0K4</accession>
<dbReference type="AlphaFoldDB" id="A0A1B0A0K4"/>